<dbReference type="AlphaFoldDB" id="A0A0N4YAE5"/>
<reference evidence="3" key="1">
    <citation type="submission" date="2017-02" db="UniProtKB">
        <authorList>
            <consortium name="WormBaseParasite"/>
        </authorList>
    </citation>
    <scope>IDENTIFICATION</scope>
</reference>
<evidence type="ECO:0000313" key="3">
    <source>
        <dbReference type="WBParaSite" id="NBR_0001335601-mRNA-1"/>
    </source>
</evidence>
<dbReference type="EMBL" id="UYSL01021016">
    <property type="protein sequence ID" value="VDL76946.1"/>
    <property type="molecule type" value="Genomic_DNA"/>
</dbReference>
<dbReference type="WBParaSite" id="NBR_0001335601-mRNA-1">
    <property type="protein sequence ID" value="NBR_0001335601-mRNA-1"/>
    <property type="gene ID" value="NBR_0001335601"/>
</dbReference>
<keyword evidence="2" id="KW-1185">Reference proteome</keyword>
<name>A0A0N4YAE5_NIPBR</name>
<protein>
    <submittedName>
        <fullName evidence="3">ANK_REP_REGION domain-containing protein</fullName>
    </submittedName>
</protein>
<dbReference type="Proteomes" id="UP000271162">
    <property type="component" value="Unassembled WGS sequence"/>
</dbReference>
<evidence type="ECO:0000313" key="1">
    <source>
        <dbReference type="EMBL" id="VDL76946.1"/>
    </source>
</evidence>
<sequence>MFQVNLKYMTPQAWIKMAADSNRQAMNILKDLTSKQSHICTMIENVQSKMTTGSETTLHVMTALAHETESLQALLNLIETWDSNYKLVATYLTRAVAYLVSAAVLKNATSDEGNQDAALKGFYGEEQPGTAEEALKLANKVVNEFVESLPEGALNMPNPLLLLNSHT</sequence>
<reference evidence="1 2" key="2">
    <citation type="submission" date="2018-11" db="EMBL/GenBank/DDBJ databases">
        <authorList>
            <consortium name="Pathogen Informatics"/>
        </authorList>
    </citation>
    <scope>NUCLEOTIDE SEQUENCE [LARGE SCALE GENOMIC DNA]</scope>
</reference>
<gene>
    <name evidence="1" type="ORF">NBR_LOCUS13357</name>
</gene>
<accession>A0A0N4YAE5</accession>
<proteinExistence type="predicted"/>
<evidence type="ECO:0000313" key="2">
    <source>
        <dbReference type="Proteomes" id="UP000271162"/>
    </source>
</evidence>
<organism evidence="3">
    <name type="scientific">Nippostrongylus brasiliensis</name>
    <name type="common">Rat hookworm</name>
    <dbReference type="NCBI Taxonomy" id="27835"/>
    <lineage>
        <taxon>Eukaryota</taxon>
        <taxon>Metazoa</taxon>
        <taxon>Ecdysozoa</taxon>
        <taxon>Nematoda</taxon>
        <taxon>Chromadorea</taxon>
        <taxon>Rhabditida</taxon>
        <taxon>Rhabditina</taxon>
        <taxon>Rhabditomorpha</taxon>
        <taxon>Strongyloidea</taxon>
        <taxon>Heligmosomidae</taxon>
        <taxon>Nippostrongylus</taxon>
    </lineage>
</organism>